<feature type="non-terminal residue" evidence="1">
    <location>
        <position position="75"/>
    </location>
</feature>
<feature type="non-terminal residue" evidence="1">
    <location>
        <position position="1"/>
    </location>
</feature>
<dbReference type="EMBL" id="CP045897">
    <property type="protein sequence ID" value="QQP51479.1"/>
    <property type="molecule type" value="Genomic_DNA"/>
</dbReference>
<evidence type="ECO:0000313" key="2">
    <source>
        <dbReference type="Proteomes" id="UP000595437"/>
    </source>
</evidence>
<evidence type="ECO:0000313" key="1">
    <source>
        <dbReference type="EMBL" id="QQP51479.1"/>
    </source>
</evidence>
<accession>A0A7T8HK94</accession>
<name>A0A7T8HK94_CALRO</name>
<gene>
    <name evidence="1" type="ORF">FKW44_012856</name>
</gene>
<sequence>GETAPIGSIIKAIENPLFDPSLYWFRYRIITNTLTTSYTHGKLVNYGSCFFCKKYKETAYHFLAECEAIRDVREK</sequence>
<dbReference type="AlphaFoldDB" id="A0A7T8HK94"/>
<dbReference type="Proteomes" id="UP000595437">
    <property type="component" value="Chromosome 8"/>
</dbReference>
<organism evidence="1 2">
    <name type="scientific">Caligus rogercresseyi</name>
    <name type="common">Sea louse</name>
    <dbReference type="NCBI Taxonomy" id="217165"/>
    <lineage>
        <taxon>Eukaryota</taxon>
        <taxon>Metazoa</taxon>
        <taxon>Ecdysozoa</taxon>
        <taxon>Arthropoda</taxon>
        <taxon>Crustacea</taxon>
        <taxon>Multicrustacea</taxon>
        <taxon>Hexanauplia</taxon>
        <taxon>Copepoda</taxon>
        <taxon>Siphonostomatoida</taxon>
        <taxon>Caligidae</taxon>
        <taxon>Caligus</taxon>
    </lineage>
</organism>
<protein>
    <submittedName>
        <fullName evidence="1">Uncharacterized protein</fullName>
    </submittedName>
</protein>
<reference evidence="2" key="1">
    <citation type="submission" date="2021-01" db="EMBL/GenBank/DDBJ databases">
        <title>Caligus Genome Assembly.</title>
        <authorList>
            <person name="Gallardo-Escarate C."/>
        </authorList>
    </citation>
    <scope>NUCLEOTIDE SEQUENCE [LARGE SCALE GENOMIC DNA]</scope>
</reference>
<proteinExistence type="predicted"/>
<keyword evidence="2" id="KW-1185">Reference proteome</keyword>